<dbReference type="Gene3D" id="3.10.580.10">
    <property type="entry name" value="CBS-domain"/>
    <property type="match status" value="1"/>
</dbReference>
<dbReference type="InterPro" id="IPR051257">
    <property type="entry name" value="Diverse_CBS-Domain"/>
</dbReference>
<keyword evidence="1 2" id="KW-0129">CBS domain</keyword>
<accession>A0A1H6VC82</accession>
<dbReference type="EMBL" id="FNYR01000015">
    <property type="protein sequence ID" value="SEI99417.1"/>
    <property type="molecule type" value="Genomic_DNA"/>
</dbReference>
<dbReference type="GeneID" id="35001529"/>
<dbReference type="PANTHER" id="PTHR43080">
    <property type="entry name" value="CBS DOMAIN-CONTAINING PROTEIN CBSX3, MITOCHONDRIAL"/>
    <property type="match status" value="1"/>
</dbReference>
<dbReference type="SMART" id="SM00116">
    <property type="entry name" value="CBS"/>
    <property type="match status" value="2"/>
</dbReference>
<dbReference type="PANTHER" id="PTHR43080:SF2">
    <property type="entry name" value="CBS DOMAIN-CONTAINING PROTEIN"/>
    <property type="match status" value="1"/>
</dbReference>
<accession>A0A2H4PZG4</accession>
<dbReference type="SUPFAM" id="SSF54631">
    <property type="entry name" value="CBS-domain pair"/>
    <property type="match status" value="1"/>
</dbReference>
<dbReference type="PROSITE" id="PS51371">
    <property type="entry name" value="CBS"/>
    <property type="match status" value="2"/>
</dbReference>
<dbReference type="AlphaFoldDB" id="A0A1H6VC82"/>
<gene>
    <name evidence="4" type="ORF">SAMN05444271_11532</name>
</gene>
<proteinExistence type="predicted"/>
<name>A0A1H6VC82_9EURY</name>
<dbReference type="InterPro" id="IPR000644">
    <property type="entry name" value="CBS_dom"/>
</dbReference>
<dbReference type="Pfam" id="PF00571">
    <property type="entry name" value="CBS"/>
    <property type="match status" value="2"/>
</dbReference>
<dbReference type="Proteomes" id="UP000198888">
    <property type="component" value="Unassembled WGS sequence"/>
</dbReference>
<feature type="domain" description="CBS" evidence="3">
    <location>
        <begin position="75"/>
        <end position="133"/>
    </location>
</feature>
<dbReference type="STRING" id="1073996.SAMN05444271_11532"/>
<evidence type="ECO:0000313" key="5">
    <source>
        <dbReference type="Proteomes" id="UP000198888"/>
    </source>
</evidence>
<dbReference type="KEGG" id="hae:halTADL_0713"/>
<sequence>MTDIFVGRLMSSPVESVSPETPVQEAAARLLDREISSLVVTDADNALVGILTTTDFVRMTADRADAAETTVADYMTENVVTVTANDAVTEVAETMVDRGFHHLPVVDEDSGVIGMLTTTDMTAYLSYSEPRQIA</sequence>
<keyword evidence="5" id="KW-1185">Reference proteome</keyword>
<evidence type="ECO:0000256" key="2">
    <source>
        <dbReference type="PROSITE-ProRule" id="PRU00703"/>
    </source>
</evidence>
<evidence type="ECO:0000256" key="1">
    <source>
        <dbReference type="ARBA" id="ARBA00023122"/>
    </source>
</evidence>
<reference evidence="4 5" key="1">
    <citation type="submission" date="2016-10" db="EMBL/GenBank/DDBJ databases">
        <authorList>
            <person name="de Groot N.N."/>
        </authorList>
    </citation>
    <scope>NUCLEOTIDE SEQUENCE [LARGE SCALE GENOMIC DNA]</scope>
    <source>
        <strain evidence="4 5">DSM 22187</strain>
    </source>
</reference>
<feature type="domain" description="CBS" evidence="3">
    <location>
        <begin position="10"/>
        <end position="66"/>
    </location>
</feature>
<evidence type="ECO:0000259" key="3">
    <source>
        <dbReference type="PROSITE" id="PS51371"/>
    </source>
</evidence>
<dbReference type="CDD" id="cd09836">
    <property type="entry name" value="CBS_pair_arch"/>
    <property type="match status" value="1"/>
</dbReference>
<dbReference type="RefSeq" id="WP_089672854.1">
    <property type="nucleotide sequence ID" value="NZ_CP024845.1"/>
</dbReference>
<organism evidence="4 5">
    <name type="scientific">Halohasta litchfieldiae</name>
    <dbReference type="NCBI Taxonomy" id="1073996"/>
    <lineage>
        <taxon>Archaea</taxon>
        <taxon>Methanobacteriati</taxon>
        <taxon>Methanobacteriota</taxon>
        <taxon>Stenosarchaea group</taxon>
        <taxon>Halobacteria</taxon>
        <taxon>Halobacteriales</taxon>
        <taxon>Haloferacaceae</taxon>
        <taxon>Halohasta</taxon>
    </lineage>
</organism>
<dbReference type="InterPro" id="IPR046342">
    <property type="entry name" value="CBS_dom_sf"/>
</dbReference>
<protein>
    <submittedName>
        <fullName evidence="4">CBS domain-containing protein</fullName>
    </submittedName>
</protein>
<dbReference type="OrthoDB" id="8919at2157"/>
<evidence type="ECO:0000313" key="4">
    <source>
        <dbReference type="EMBL" id="SEI99417.1"/>
    </source>
</evidence>